<dbReference type="EMBL" id="MBFU01000851">
    <property type="protein sequence ID" value="PVZ97385.1"/>
    <property type="molecule type" value="Genomic_DNA"/>
</dbReference>
<organism evidence="1 2">
    <name type="scientific">Smittium angustum</name>
    <dbReference type="NCBI Taxonomy" id="133377"/>
    <lineage>
        <taxon>Eukaryota</taxon>
        <taxon>Fungi</taxon>
        <taxon>Fungi incertae sedis</taxon>
        <taxon>Zoopagomycota</taxon>
        <taxon>Kickxellomycotina</taxon>
        <taxon>Harpellomycetes</taxon>
        <taxon>Harpellales</taxon>
        <taxon>Legeriomycetaceae</taxon>
        <taxon>Smittium</taxon>
    </lineage>
</organism>
<proteinExistence type="predicted"/>
<feature type="non-terminal residue" evidence="1">
    <location>
        <position position="97"/>
    </location>
</feature>
<name>A0A2U1IX38_SMIAN</name>
<sequence>MGDATYRLVKRCMKLFPLSKKELDLRNLCTAGAVEVDDGATGYTGTVVDVFDGSTGYTGEVDVLDGATGYTGEVDVLDGATGYTGEVDVDEAWVELG</sequence>
<evidence type="ECO:0000313" key="1">
    <source>
        <dbReference type="EMBL" id="PVZ97385.1"/>
    </source>
</evidence>
<dbReference type="Proteomes" id="UP000245591">
    <property type="component" value="Unassembled WGS sequence"/>
</dbReference>
<accession>A0A2U1IX38</accession>
<reference evidence="1 2" key="1">
    <citation type="journal article" date="2018" name="MBio">
        <title>Comparative Genomics Reveals the Core Gene Toolbox for the Fungus-Insect Symbiosis.</title>
        <authorList>
            <person name="Wang Y."/>
            <person name="Stata M."/>
            <person name="Wang W."/>
            <person name="Stajich J.E."/>
            <person name="White M.M."/>
            <person name="Moncalvo J.M."/>
        </authorList>
    </citation>
    <scope>NUCLEOTIDE SEQUENCE [LARGE SCALE GENOMIC DNA]</scope>
    <source>
        <strain evidence="1 2">AUS-126-30</strain>
    </source>
</reference>
<keyword evidence="2" id="KW-1185">Reference proteome</keyword>
<evidence type="ECO:0000313" key="2">
    <source>
        <dbReference type="Proteomes" id="UP000245591"/>
    </source>
</evidence>
<gene>
    <name evidence="1" type="ORF">BB558_006655</name>
</gene>
<dbReference type="AlphaFoldDB" id="A0A2U1IX38"/>
<protein>
    <submittedName>
        <fullName evidence="1">Uncharacterized protein</fullName>
    </submittedName>
</protein>
<comment type="caution">
    <text evidence="1">The sequence shown here is derived from an EMBL/GenBank/DDBJ whole genome shotgun (WGS) entry which is preliminary data.</text>
</comment>